<accession>A0A482WNK9</accession>
<dbReference type="InParanoid" id="A0A482WNK9"/>
<evidence type="ECO:0000256" key="2">
    <source>
        <dbReference type="ARBA" id="ARBA00023121"/>
    </source>
</evidence>
<sequence>MVDAFHGKKFKLSSSEKFDEYMHALGVGLLTRKMGNAVSPVIELTKNGDEFTLTSNSTFKNTAITFQLNKEFDETTPDGRKVKSLITQEGNKLIQVQKGEDSKETKIIREFKPDEVVMTLTVDDIVCKRVYKAES</sequence>
<evidence type="ECO:0000313" key="8">
    <source>
        <dbReference type="Proteomes" id="UP000291343"/>
    </source>
</evidence>
<comment type="function">
    <text evidence="3">Binds fatty acids in a 1:1 molar ratio.</text>
</comment>
<dbReference type="OrthoDB" id="354351at2759"/>
<evidence type="ECO:0000259" key="6">
    <source>
        <dbReference type="Pfam" id="PF00061"/>
    </source>
</evidence>
<dbReference type="Proteomes" id="UP000291343">
    <property type="component" value="Unassembled WGS sequence"/>
</dbReference>
<dbReference type="PRINTS" id="PR00178">
    <property type="entry name" value="FATTYACIDBP"/>
</dbReference>
<reference evidence="7 8" key="1">
    <citation type="journal article" date="2017" name="Gigascience">
        <title>Genome sequence of the small brown planthopper, Laodelphax striatellus.</title>
        <authorList>
            <person name="Zhu J."/>
            <person name="Jiang F."/>
            <person name="Wang X."/>
            <person name="Yang P."/>
            <person name="Bao Y."/>
            <person name="Zhao W."/>
            <person name="Wang W."/>
            <person name="Lu H."/>
            <person name="Wang Q."/>
            <person name="Cui N."/>
            <person name="Li J."/>
            <person name="Chen X."/>
            <person name="Luo L."/>
            <person name="Yu J."/>
            <person name="Kang L."/>
            <person name="Cui F."/>
        </authorList>
    </citation>
    <scope>NUCLEOTIDE SEQUENCE [LARGE SCALE GENOMIC DNA]</scope>
    <source>
        <strain evidence="7">Lst14</strain>
    </source>
</reference>
<dbReference type="SMR" id="A0A482WNK9"/>
<dbReference type="FunCoup" id="A0A482WNK9">
    <property type="interactions" value="122"/>
</dbReference>
<keyword evidence="2" id="KW-0446">Lipid-binding</keyword>
<evidence type="ECO:0000256" key="4">
    <source>
        <dbReference type="ARBA" id="ARBA00072951"/>
    </source>
</evidence>
<evidence type="ECO:0000313" key="7">
    <source>
        <dbReference type="EMBL" id="RZF35185.1"/>
    </source>
</evidence>
<name>A0A482WNK9_LAOST</name>
<evidence type="ECO:0000256" key="5">
    <source>
        <dbReference type="ARBA" id="ARBA00081149"/>
    </source>
</evidence>
<proteinExistence type="inferred from homology"/>
<evidence type="ECO:0000256" key="1">
    <source>
        <dbReference type="ARBA" id="ARBA00008390"/>
    </source>
</evidence>
<dbReference type="InterPro" id="IPR012674">
    <property type="entry name" value="Calycin"/>
</dbReference>
<comment type="caution">
    <text evidence="7">The sequence shown here is derived from an EMBL/GenBank/DDBJ whole genome shotgun (WGS) entry which is preliminary data.</text>
</comment>
<organism evidence="7 8">
    <name type="scientific">Laodelphax striatellus</name>
    <name type="common">Small brown planthopper</name>
    <name type="synonym">Delphax striatella</name>
    <dbReference type="NCBI Taxonomy" id="195883"/>
    <lineage>
        <taxon>Eukaryota</taxon>
        <taxon>Metazoa</taxon>
        <taxon>Ecdysozoa</taxon>
        <taxon>Arthropoda</taxon>
        <taxon>Hexapoda</taxon>
        <taxon>Insecta</taxon>
        <taxon>Pterygota</taxon>
        <taxon>Neoptera</taxon>
        <taxon>Paraneoptera</taxon>
        <taxon>Hemiptera</taxon>
        <taxon>Auchenorrhyncha</taxon>
        <taxon>Fulgoroidea</taxon>
        <taxon>Delphacidae</taxon>
        <taxon>Criomorphinae</taxon>
        <taxon>Laodelphax</taxon>
    </lineage>
</organism>
<protein>
    <recommendedName>
        <fullName evidence="4">Fatty acid-binding protein, muscle</fullName>
    </recommendedName>
    <alternativeName>
        <fullName evidence="5">M-FABP</fullName>
    </alternativeName>
</protein>
<dbReference type="InterPro" id="IPR000566">
    <property type="entry name" value="Lipocln_cytosolic_FA-bd_dom"/>
</dbReference>
<dbReference type="SUPFAM" id="SSF50814">
    <property type="entry name" value="Lipocalins"/>
    <property type="match status" value="1"/>
</dbReference>
<dbReference type="STRING" id="195883.A0A482WNK9"/>
<keyword evidence="8" id="KW-1185">Reference proteome</keyword>
<dbReference type="AlphaFoldDB" id="A0A482WNK9"/>
<dbReference type="EMBL" id="QKKF02029463">
    <property type="protein sequence ID" value="RZF35185.1"/>
    <property type="molecule type" value="Genomic_DNA"/>
</dbReference>
<dbReference type="FunFam" id="2.40.128.20:FF:000001">
    <property type="entry name" value="Fatty acid-binding protein, adipocyte"/>
    <property type="match status" value="1"/>
</dbReference>
<feature type="domain" description="Lipocalin/cytosolic fatty-acid binding" evidence="6">
    <location>
        <begin position="10"/>
        <end position="133"/>
    </location>
</feature>
<dbReference type="InterPro" id="IPR031259">
    <property type="entry name" value="ILBP"/>
</dbReference>
<dbReference type="GO" id="GO:0005504">
    <property type="term" value="F:fatty acid binding"/>
    <property type="evidence" value="ECO:0007669"/>
    <property type="project" value="UniProtKB-ARBA"/>
</dbReference>
<comment type="similarity">
    <text evidence="1">Belongs to the calycin superfamily. Fatty-acid binding protein (FABP) family.</text>
</comment>
<dbReference type="InterPro" id="IPR000463">
    <property type="entry name" value="Fatty_acid-bd"/>
</dbReference>
<gene>
    <name evidence="7" type="ORF">LSTR_LSTR012623</name>
</gene>
<dbReference type="Gene3D" id="2.40.128.20">
    <property type="match status" value="1"/>
</dbReference>
<evidence type="ECO:0000256" key="3">
    <source>
        <dbReference type="ARBA" id="ARBA00057009"/>
    </source>
</evidence>
<dbReference type="PANTHER" id="PTHR11955">
    <property type="entry name" value="FATTY ACID BINDING PROTEIN"/>
    <property type="match status" value="1"/>
</dbReference>
<dbReference type="Pfam" id="PF00061">
    <property type="entry name" value="Lipocalin"/>
    <property type="match status" value="1"/>
</dbReference>